<feature type="repeat" description="WD" evidence="3">
    <location>
        <begin position="116"/>
        <end position="148"/>
    </location>
</feature>
<dbReference type="SMART" id="SM00320">
    <property type="entry name" value="WD40"/>
    <property type="match status" value="2"/>
</dbReference>
<dbReference type="GO" id="GO:1990234">
    <property type="term" value="C:transferase complex"/>
    <property type="evidence" value="ECO:0007669"/>
    <property type="project" value="UniProtKB-ARBA"/>
</dbReference>
<dbReference type="Pfam" id="PF00400">
    <property type="entry name" value="WD40"/>
    <property type="match status" value="3"/>
</dbReference>
<dbReference type="SUPFAM" id="SSF50978">
    <property type="entry name" value="WD40 repeat-like"/>
    <property type="match status" value="1"/>
</dbReference>
<evidence type="ECO:0000256" key="2">
    <source>
        <dbReference type="ARBA" id="ARBA00022737"/>
    </source>
</evidence>
<evidence type="ECO:0000313" key="4">
    <source>
        <dbReference type="EMBL" id="ETN99550.1"/>
    </source>
</evidence>
<dbReference type="InterPro" id="IPR019775">
    <property type="entry name" value="WD40_repeat_CS"/>
</dbReference>
<organism evidence="4 5">
    <name type="scientific">Reticulomyxa filosa</name>
    <dbReference type="NCBI Taxonomy" id="46433"/>
    <lineage>
        <taxon>Eukaryota</taxon>
        <taxon>Sar</taxon>
        <taxon>Rhizaria</taxon>
        <taxon>Retaria</taxon>
        <taxon>Foraminifera</taxon>
        <taxon>Monothalamids</taxon>
        <taxon>Reticulomyxidae</taxon>
        <taxon>Reticulomyxa</taxon>
    </lineage>
</organism>
<keyword evidence="5" id="KW-1185">Reference proteome</keyword>
<dbReference type="PROSITE" id="PS00678">
    <property type="entry name" value="WD_REPEATS_1"/>
    <property type="match status" value="1"/>
</dbReference>
<proteinExistence type="predicted"/>
<evidence type="ECO:0000256" key="3">
    <source>
        <dbReference type="PROSITE-ProRule" id="PRU00221"/>
    </source>
</evidence>
<dbReference type="PRINTS" id="PR00320">
    <property type="entry name" value="GPROTEINBRPT"/>
</dbReference>
<sequence length="148" mass="16806">MKLECIQDGTIYIWDISFGKEIQRLLFYSNPIAGVQFSSNGQMILASSYNKRIAIWNIKSVVSSSWDETIRIWDVKSEKELQILSGHANPLGDLPNYVNDVTYFPDGQTIDMKYKKLERNSHVRSVAVSPDADTIVSASDDGMIQIWK</sequence>
<dbReference type="PROSITE" id="PS50294">
    <property type="entry name" value="WD_REPEATS_REGION"/>
    <property type="match status" value="1"/>
</dbReference>
<dbReference type="Proteomes" id="UP000023152">
    <property type="component" value="Unassembled WGS sequence"/>
</dbReference>
<protein>
    <submittedName>
        <fullName evidence="4">Uncharacterized protein</fullName>
    </submittedName>
</protein>
<dbReference type="Gene3D" id="2.130.10.10">
    <property type="entry name" value="YVTN repeat-like/Quinoprotein amine dehydrogenase"/>
    <property type="match status" value="3"/>
</dbReference>
<dbReference type="EMBL" id="ASPP01043614">
    <property type="protein sequence ID" value="ETN99550.1"/>
    <property type="molecule type" value="Genomic_DNA"/>
</dbReference>
<gene>
    <name evidence="4" type="ORF">RFI_37919</name>
</gene>
<feature type="repeat" description="WD" evidence="3">
    <location>
        <begin position="61"/>
        <end position="83"/>
    </location>
</feature>
<keyword evidence="1 3" id="KW-0853">WD repeat</keyword>
<dbReference type="PROSITE" id="PS50082">
    <property type="entry name" value="WD_REPEATS_2"/>
    <property type="match status" value="3"/>
</dbReference>
<reference evidence="4 5" key="1">
    <citation type="journal article" date="2013" name="Curr. Biol.">
        <title>The Genome of the Foraminiferan Reticulomyxa filosa.</title>
        <authorList>
            <person name="Glockner G."/>
            <person name="Hulsmann N."/>
            <person name="Schleicher M."/>
            <person name="Noegel A.A."/>
            <person name="Eichinger L."/>
            <person name="Gallinger C."/>
            <person name="Pawlowski J."/>
            <person name="Sierra R."/>
            <person name="Euteneuer U."/>
            <person name="Pillet L."/>
            <person name="Moustafa A."/>
            <person name="Platzer M."/>
            <person name="Groth M."/>
            <person name="Szafranski K."/>
            <person name="Schliwa M."/>
        </authorList>
    </citation>
    <scope>NUCLEOTIDE SEQUENCE [LARGE SCALE GENOMIC DNA]</scope>
</reference>
<dbReference type="InterPro" id="IPR020472">
    <property type="entry name" value="WD40_PAC1"/>
</dbReference>
<evidence type="ECO:0000256" key="1">
    <source>
        <dbReference type="ARBA" id="ARBA00022574"/>
    </source>
</evidence>
<feature type="repeat" description="WD" evidence="3">
    <location>
        <begin position="25"/>
        <end position="60"/>
    </location>
</feature>
<dbReference type="InterPro" id="IPR036322">
    <property type="entry name" value="WD40_repeat_dom_sf"/>
</dbReference>
<dbReference type="InterPro" id="IPR001680">
    <property type="entry name" value="WD40_rpt"/>
</dbReference>
<name>X6LDV1_RETFI</name>
<dbReference type="AlphaFoldDB" id="X6LDV1"/>
<accession>X6LDV1</accession>
<evidence type="ECO:0000313" key="5">
    <source>
        <dbReference type="Proteomes" id="UP000023152"/>
    </source>
</evidence>
<dbReference type="PANTHER" id="PTHR22847:SF637">
    <property type="entry name" value="WD REPEAT DOMAIN 5B"/>
    <property type="match status" value="1"/>
</dbReference>
<comment type="caution">
    <text evidence="4">The sequence shown here is derived from an EMBL/GenBank/DDBJ whole genome shotgun (WGS) entry which is preliminary data.</text>
</comment>
<dbReference type="PANTHER" id="PTHR22847">
    <property type="entry name" value="WD40 REPEAT PROTEIN"/>
    <property type="match status" value="1"/>
</dbReference>
<keyword evidence="2" id="KW-0677">Repeat</keyword>
<dbReference type="InterPro" id="IPR015943">
    <property type="entry name" value="WD40/YVTN_repeat-like_dom_sf"/>
</dbReference>